<name>A0A9Q1K3L7_9CARY</name>
<dbReference type="EMBL" id="JAKOGI010000382">
    <property type="protein sequence ID" value="KAJ8435835.1"/>
    <property type="molecule type" value="Genomic_DNA"/>
</dbReference>
<organism evidence="1 2">
    <name type="scientific">Carnegiea gigantea</name>
    <dbReference type="NCBI Taxonomy" id="171969"/>
    <lineage>
        <taxon>Eukaryota</taxon>
        <taxon>Viridiplantae</taxon>
        <taxon>Streptophyta</taxon>
        <taxon>Embryophyta</taxon>
        <taxon>Tracheophyta</taxon>
        <taxon>Spermatophyta</taxon>
        <taxon>Magnoliopsida</taxon>
        <taxon>eudicotyledons</taxon>
        <taxon>Gunneridae</taxon>
        <taxon>Pentapetalae</taxon>
        <taxon>Caryophyllales</taxon>
        <taxon>Cactineae</taxon>
        <taxon>Cactaceae</taxon>
        <taxon>Cactoideae</taxon>
        <taxon>Echinocereeae</taxon>
        <taxon>Carnegiea</taxon>
    </lineage>
</organism>
<comment type="caution">
    <text evidence="1">The sequence shown here is derived from an EMBL/GenBank/DDBJ whole genome shotgun (WGS) entry which is preliminary data.</text>
</comment>
<dbReference type="Proteomes" id="UP001153076">
    <property type="component" value="Unassembled WGS sequence"/>
</dbReference>
<gene>
    <name evidence="1" type="ORF">Cgig2_003858</name>
</gene>
<dbReference type="OrthoDB" id="2919534at2759"/>
<sequence length="193" mass="21238">MIRLPLQFGDKLKARNLGVDFLVVDVPTAYNVILGCPALHKHTKKTKTKTTKGGLHIEPSTILTILIFRSPSLSIQGVGHLVFRVIPFAGRWDELYLFWVPTLDVGLPTLIDVMVVGLKVVILLKPCSLALATLSAPTATSASALESSSPSWHWKSFFLASLASFPSFNFSQRRWYRATRPSSFQCSVAALTP</sequence>
<accession>A0A9Q1K3L7</accession>
<evidence type="ECO:0000313" key="1">
    <source>
        <dbReference type="EMBL" id="KAJ8435835.1"/>
    </source>
</evidence>
<dbReference type="AlphaFoldDB" id="A0A9Q1K3L7"/>
<evidence type="ECO:0000313" key="2">
    <source>
        <dbReference type="Proteomes" id="UP001153076"/>
    </source>
</evidence>
<proteinExistence type="predicted"/>
<keyword evidence="2" id="KW-1185">Reference proteome</keyword>
<protein>
    <submittedName>
        <fullName evidence="1">Uncharacterized protein</fullName>
    </submittedName>
</protein>
<reference evidence="1" key="1">
    <citation type="submission" date="2022-04" db="EMBL/GenBank/DDBJ databases">
        <title>Carnegiea gigantea Genome sequencing and assembly v2.</title>
        <authorList>
            <person name="Copetti D."/>
            <person name="Sanderson M.J."/>
            <person name="Burquez A."/>
            <person name="Wojciechowski M.F."/>
        </authorList>
    </citation>
    <scope>NUCLEOTIDE SEQUENCE</scope>
    <source>
        <strain evidence="1">SGP5-SGP5p</strain>
        <tissue evidence="1">Aerial part</tissue>
    </source>
</reference>